<gene>
    <name evidence="2" type="ORF">CHARACLAT_015360</name>
</gene>
<organism evidence="2 3">
    <name type="scientific">Characodon lateralis</name>
    <dbReference type="NCBI Taxonomy" id="208331"/>
    <lineage>
        <taxon>Eukaryota</taxon>
        <taxon>Metazoa</taxon>
        <taxon>Chordata</taxon>
        <taxon>Craniata</taxon>
        <taxon>Vertebrata</taxon>
        <taxon>Euteleostomi</taxon>
        <taxon>Actinopterygii</taxon>
        <taxon>Neopterygii</taxon>
        <taxon>Teleostei</taxon>
        <taxon>Neoteleostei</taxon>
        <taxon>Acanthomorphata</taxon>
        <taxon>Ovalentaria</taxon>
        <taxon>Atherinomorphae</taxon>
        <taxon>Cyprinodontiformes</taxon>
        <taxon>Goodeidae</taxon>
        <taxon>Characodon</taxon>
    </lineage>
</organism>
<evidence type="ECO:0000256" key="1">
    <source>
        <dbReference type="SAM" id="MobiDB-lite"/>
    </source>
</evidence>
<keyword evidence="3" id="KW-1185">Reference proteome</keyword>
<evidence type="ECO:0000313" key="3">
    <source>
        <dbReference type="Proteomes" id="UP001352852"/>
    </source>
</evidence>
<evidence type="ECO:0000313" key="2">
    <source>
        <dbReference type="EMBL" id="MED6280865.1"/>
    </source>
</evidence>
<dbReference type="Proteomes" id="UP001352852">
    <property type="component" value="Unassembled WGS sequence"/>
</dbReference>
<accession>A0ABU7E1E2</accession>
<protein>
    <submittedName>
        <fullName evidence="2">Uncharacterized protein</fullName>
    </submittedName>
</protein>
<comment type="caution">
    <text evidence="2">The sequence shown here is derived from an EMBL/GenBank/DDBJ whole genome shotgun (WGS) entry which is preliminary data.</text>
</comment>
<feature type="region of interest" description="Disordered" evidence="1">
    <location>
        <begin position="51"/>
        <end position="75"/>
    </location>
</feature>
<dbReference type="EMBL" id="JAHUTJ010042177">
    <property type="protein sequence ID" value="MED6280865.1"/>
    <property type="molecule type" value="Genomic_DNA"/>
</dbReference>
<reference evidence="2 3" key="1">
    <citation type="submission" date="2021-06" db="EMBL/GenBank/DDBJ databases">
        <authorList>
            <person name="Palmer J.M."/>
        </authorList>
    </citation>
    <scope>NUCLEOTIDE SEQUENCE [LARGE SCALE GENOMIC DNA]</scope>
    <source>
        <strain evidence="2 3">CL_MEX2019</strain>
        <tissue evidence="2">Muscle</tissue>
    </source>
</reference>
<sequence>MTWEGRQPEVEGFKAGFCLTHARDRHSSSLAVCDYTALFTADLPPSLTRYSCSTSKPSDKYTGRQTDPQPPSGWA</sequence>
<name>A0ABU7E1E2_9TELE</name>
<proteinExistence type="predicted"/>